<dbReference type="Proteomes" id="UP000264006">
    <property type="component" value="Plasmid pEDY32-46I"/>
</dbReference>
<dbReference type="RefSeq" id="WP_114594400.1">
    <property type="nucleotide sequence ID" value="NZ_CP031166.1"/>
</dbReference>
<keyword evidence="2" id="KW-0614">Plasmid</keyword>
<evidence type="ECO:0000256" key="1">
    <source>
        <dbReference type="SAM" id="Phobius"/>
    </source>
</evidence>
<dbReference type="EMBL" id="CP031166">
    <property type="protein sequence ID" value="AXV09777.1"/>
    <property type="molecule type" value="Genomic_DNA"/>
</dbReference>
<dbReference type="KEGG" id="euz:DVS28_b0007"/>
<geneLocation type="plasmid" evidence="3">
    <name>pedy32-46i</name>
</geneLocation>
<gene>
    <name evidence="2" type="ORF">DVS28_b0007</name>
</gene>
<keyword evidence="1" id="KW-0472">Membrane</keyword>
<proteinExistence type="predicted"/>
<reference evidence="2 3" key="1">
    <citation type="submission" date="2018-09" db="EMBL/GenBank/DDBJ databases">
        <title>Complete genome sequence of Euzebya sp. DY32-46 isolated from seawater of Pacific Ocean.</title>
        <authorList>
            <person name="Xu L."/>
            <person name="Wu Y.-H."/>
            <person name="Xu X.-W."/>
        </authorList>
    </citation>
    <scope>NUCLEOTIDE SEQUENCE [LARGE SCALE GENOMIC DNA]</scope>
    <source>
        <strain evidence="2 3">DY32-46</strain>
        <plasmid evidence="3">pedy32-46i</plasmid>
    </source>
</reference>
<evidence type="ECO:0000313" key="3">
    <source>
        <dbReference type="Proteomes" id="UP000264006"/>
    </source>
</evidence>
<dbReference type="AlphaFoldDB" id="A0A346Y5N0"/>
<sequence>MTTLLHLLAQTPTPTGTPTAAGDGPAWWVELLAGALVAFVAGWAGGWLAFRRAQGAARADRTRERNEAHHVALGLLIDTLLGIEAALRHGGDANDLVASILHGATAAHRPDAEAQPVHDRLVAYLATDRTNEDTRDSLLGQLQVWRSALHRDQAAVAIRREGPVT</sequence>
<keyword evidence="3" id="KW-1185">Reference proteome</keyword>
<evidence type="ECO:0000313" key="2">
    <source>
        <dbReference type="EMBL" id="AXV09777.1"/>
    </source>
</evidence>
<keyword evidence="1" id="KW-1133">Transmembrane helix</keyword>
<name>A0A346Y5N0_9ACTN</name>
<accession>A0A346Y5N0</accession>
<organism evidence="2 3">
    <name type="scientific">Euzebya pacifica</name>
    <dbReference type="NCBI Taxonomy" id="1608957"/>
    <lineage>
        <taxon>Bacteria</taxon>
        <taxon>Bacillati</taxon>
        <taxon>Actinomycetota</taxon>
        <taxon>Nitriliruptoria</taxon>
        <taxon>Euzebyales</taxon>
    </lineage>
</organism>
<protein>
    <submittedName>
        <fullName evidence="2">Uncharacterized protein</fullName>
    </submittedName>
</protein>
<feature type="transmembrane region" description="Helical" evidence="1">
    <location>
        <begin position="31"/>
        <end position="50"/>
    </location>
</feature>
<keyword evidence="1" id="KW-0812">Transmembrane</keyword>